<comment type="caution">
    <text evidence="1">The sequence shown here is derived from an EMBL/GenBank/DDBJ whole genome shotgun (WGS) entry which is preliminary data.</text>
</comment>
<proteinExistence type="predicted"/>
<dbReference type="EMBL" id="JARBHB010000008">
    <property type="protein sequence ID" value="KAJ8877493.1"/>
    <property type="molecule type" value="Genomic_DNA"/>
</dbReference>
<reference evidence="1 2" key="1">
    <citation type="submission" date="2023-02" db="EMBL/GenBank/DDBJ databases">
        <title>LHISI_Scaffold_Assembly.</title>
        <authorList>
            <person name="Stuart O.P."/>
            <person name="Cleave R."/>
            <person name="Magrath M.J.L."/>
            <person name="Mikheyev A.S."/>
        </authorList>
    </citation>
    <scope>NUCLEOTIDE SEQUENCE [LARGE SCALE GENOMIC DNA]</scope>
    <source>
        <strain evidence="1">Daus_M_001</strain>
        <tissue evidence="1">Leg muscle</tissue>
    </source>
</reference>
<dbReference type="PANTHER" id="PTHR47331:SF1">
    <property type="entry name" value="GAG-LIKE PROTEIN"/>
    <property type="match status" value="1"/>
</dbReference>
<gene>
    <name evidence="1" type="ORF">PR048_021948</name>
</gene>
<organism evidence="1 2">
    <name type="scientific">Dryococelus australis</name>
    <dbReference type="NCBI Taxonomy" id="614101"/>
    <lineage>
        <taxon>Eukaryota</taxon>
        <taxon>Metazoa</taxon>
        <taxon>Ecdysozoa</taxon>
        <taxon>Arthropoda</taxon>
        <taxon>Hexapoda</taxon>
        <taxon>Insecta</taxon>
        <taxon>Pterygota</taxon>
        <taxon>Neoptera</taxon>
        <taxon>Polyneoptera</taxon>
        <taxon>Phasmatodea</taxon>
        <taxon>Verophasmatodea</taxon>
        <taxon>Anareolatae</taxon>
        <taxon>Phasmatidae</taxon>
        <taxon>Eurycanthinae</taxon>
        <taxon>Dryococelus</taxon>
    </lineage>
</organism>
<dbReference type="PROSITE" id="PS00141">
    <property type="entry name" value="ASP_PROTEASE"/>
    <property type="match status" value="1"/>
</dbReference>
<sequence>METVAPLSRPAPSKVKPVQVSADGKLAKVCVTPHLLYEFPHIQQKPHKEQFSLVKELKLCLNCLQPSHQCKNCPSAVLCHHCKSLHHSLLVFLALSTQEDVSDGSGQSLDVPDSSSSDDTSYTVTVCSAFSRTPSSAVVLLSAAVIDVQDVSGAFQPIRVLIDSGSQANFISENCFPSLEPSCPSSVGRPSLFDSRVNWQCCWVQSVFPTY</sequence>
<protein>
    <submittedName>
        <fullName evidence="1">Uncharacterized protein</fullName>
    </submittedName>
</protein>
<dbReference type="PANTHER" id="PTHR47331">
    <property type="entry name" value="PHD-TYPE DOMAIN-CONTAINING PROTEIN"/>
    <property type="match status" value="1"/>
</dbReference>
<name>A0ABQ9GZU8_9NEOP</name>
<dbReference type="InterPro" id="IPR001969">
    <property type="entry name" value="Aspartic_peptidase_AS"/>
</dbReference>
<evidence type="ECO:0000313" key="1">
    <source>
        <dbReference type="EMBL" id="KAJ8877493.1"/>
    </source>
</evidence>
<dbReference type="Proteomes" id="UP001159363">
    <property type="component" value="Chromosome 7"/>
</dbReference>
<accession>A0ABQ9GZU8</accession>
<evidence type="ECO:0000313" key="2">
    <source>
        <dbReference type="Proteomes" id="UP001159363"/>
    </source>
</evidence>
<keyword evidence="2" id="KW-1185">Reference proteome</keyword>